<dbReference type="RefSeq" id="WP_013597374.1">
    <property type="nucleotide sequence ID" value="NC_015144.1"/>
</dbReference>
<dbReference type="STRING" id="865938.Weevi_0260"/>
<accession>F0NXS5</accession>
<dbReference type="OrthoDB" id="2053364at2"/>
<dbReference type="HOGENOM" id="CLU_159126_0_0_10"/>
<dbReference type="KEGG" id="wvi:Weevi_1339"/>
<dbReference type="KEGG" id="wvi:Weevi_0260"/>
<dbReference type="AlphaFoldDB" id="F0NXS5"/>
<proteinExistence type="predicted"/>
<evidence type="ECO:0000313" key="3">
    <source>
        <dbReference type="Proteomes" id="UP000008641"/>
    </source>
</evidence>
<evidence type="ECO:0008006" key="4">
    <source>
        <dbReference type="Google" id="ProtNLM"/>
    </source>
</evidence>
<organism evidence="1 3">
    <name type="scientific">Weeksella virosa (strain ATCC 43766 / DSM 16922 / JCM 21250 / CCUG 30538 / CDC 9751 / IAM 14551 / NBRC 16016 / NCTC 11634 / CL345/78)</name>
    <dbReference type="NCBI Taxonomy" id="865938"/>
    <lineage>
        <taxon>Bacteria</taxon>
        <taxon>Pseudomonadati</taxon>
        <taxon>Bacteroidota</taxon>
        <taxon>Flavobacteriia</taxon>
        <taxon>Flavobacteriales</taxon>
        <taxon>Weeksellaceae</taxon>
        <taxon>Weeksella</taxon>
    </lineage>
</organism>
<reference evidence="3" key="2">
    <citation type="journal article" date="2011" name="Stand. Genomic Sci.">
        <title>Complete genome sequence of Weeksella virosa type strain (9751T).</title>
        <authorList>
            <person name="Lang E."/>
            <person name="Teshima H."/>
            <person name="Lucas S."/>
            <person name="Lapidus A."/>
            <person name="Hammon N."/>
            <person name="Deshpande S."/>
            <person name="Nolan M."/>
            <person name="Cheng J."/>
            <person name="Pitluck S."/>
            <person name="Liolios K."/>
            <person name="Pagani I."/>
            <person name="Mikhailova N."/>
            <person name="Ivanova N."/>
            <person name="Mavromatis K."/>
            <person name="Pati A."/>
            <person name="Tapia R."/>
            <person name="Han C."/>
            <person name="Goodwin L."/>
            <person name="Chen A."/>
            <person name="Palaniappan K."/>
            <person name="Land M."/>
            <person name="Hauser L."/>
            <person name="Chang Y."/>
            <person name="Jeffries C."/>
            <person name="Brambilla E."/>
            <person name="Kopitz M."/>
            <person name="Rohde M."/>
            <person name="Goker M."/>
            <person name="Tindall B."/>
            <person name="Detter J."/>
            <person name="Woyke T."/>
            <person name="Bristow J."/>
            <person name="Eisen J."/>
            <person name="Markowitz V."/>
            <person name="Hugenholtz P."/>
            <person name="Klenk H."/>
            <person name="Kyrpides N."/>
        </authorList>
    </citation>
    <scope>NUCLEOTIDE SEQUENCE [LARGE SCALE GENOMIC DNA]</scope>
    <source>
        <strain evidence="3">ATCC 43766 / DSM 16922 / JCM 21250 / NBRC 16016 / NCTC 11634 / CL345/78</strain>
    </source>
</reference>
<evidence type="ECO:0000313" key="2">
    <source>
        <dbReference type="EMBL" id="ADX68043.1"/>
    </source>
</evidence>
<dbReference type="eggNOG" id="ENOG50337GV">
    <property type="taxonomic scope" value="Bacteria"/>
</dbReference>
<reference evidence="1" key="3">
    <citation type="submission" date="2015-01" db="EMBL/GenBank/DDBJ databases">
        <title>The complete genome of Weeksella virosa DSM 16922.</title>
        <authorList>
            <consortium name="US DOE Joint Genome Institute (JGI-PGF)"/>
            <person name="Lucas S."/>
            <person name="Copeland A."/>
            <person name="Lapidus A."/>
            <person name="Goodwin L."/>
            <person name="Pitluck S."/>
            <person name="Kyrpides N."/>
            <person name="Mavromatis K."/>
            <person name="Pagani I."/>
            <person name="Ivanova N."/>
            <person name="Mikhailova N."/>
            <person name="Teshima H."/>
            <person name="Detter J.C."/>
            <person name="Han C."/>
            <person name="Land M."/>
            <person name="Hauser L."/>
            <person name="Markowitz V."/>
            <person name="Cheng J.-F."/>
            <person name="Hugenholtz P."/>
            <person name="Woyke T."/>
            <person name="Wu D."/>
            <person name="Lang E."/>
            <person name="Kopitz M."/>
            <person name="Brambilla E."/>
            <person name="Klenk H.-P."/>
            <person name="Eisen J.A."/>
        </authorList>
    </citation>
    <scope>NUCLEOTIDE SEQUENCE</scope>
    <source>
        <strain evidence="1">DSM 16922</strain>
    </source>
</reference>
<gene>
    <name evidence="1" type="ordered locus">Weevi_0260</name>
    <name evidence="2" type="ordered locus">Weevi_1339</name>
</gene>
<name>F0NXS5_WEEVC</name>
<dbReference type="EMBL" id="CP002455">
    <property type="protein sequence ID" value="ADX66982.1"/>
    <property type="molecule type" value="Genomic_DNA"/>
</dbReference>
<protein>
    <recommendedName>
        <fullName evidence="4">ASCH domain-containing protein</fullName>
    </recommendedName>
</protein>
<dbReference type="EMBL" id="CP002455">
    <property type="protein sequence ID" value="ADX68043.1"/>
    <property type="molecule type" value="Genomic_DNA"/>
</dbReference>
<dbReference type="Proteomes" id="UP000008641">
    <property type="component" value="Chromosome"/>
</dbReference>
<keyword evidence="3" id="KW-1185">Reference proteome</keyword>
<reference evidence="1 3" key="1">
    <citation type="journal article" date="2011" name="Stand. Genomic Sci.">
        <title>Complete genome sequence of Weeksella virosa type strain (9751).</title>
        <authorList>
            <person name="Lang E."/>
            <person name="Teshima H."/>
            <person name="Lucas S."/>
            <person name="Lapidus A."/>
            <person name="Hammon N."/>
            <person name="Deshpande S."/>
            <person name="Nolan M."/>
            <person name="Cheng J.F."/>
            <person name="Pitluck S."/>
            <person name="Liolios K."/>
            <person name="Pagani I."/>
            <person name="Mikhailova N."/>
            <person name="Ivanova N."/>
            <person name="Mavromatis K."/>
            <person name="Pati A."/>
            <person name="Tapia R."/>
            <person name="Han C."/>
            <person name="Goodwin L."/>
            <person name="Chen A."/>
            <person name="Palaniappan K."/>
            <person name="Land M."/>
            <person name="Hauser L."/>
            <person name="Chang Y.J."/>
            <person name="Jeffries C.D."/>
            <person name="Brambilla E.M."/>
            <person name="Kopitz M."/>
            <person name="Rohde M."/>
            <person name="Goker M."/>
            <person name="Tindall B.J."/>
            <person name="Detter J.C."/>
            <person name="Woyke T."/>
            <person name="Bristow J."/>
            <person name="Eisen J.A."/>
            <person name="Markowitz V."/>
            <person name="Hugenholtz P."/>
            <person name="Klenk H.P."/>
            <person name="Kyrpides N.C."/>
        </authorList>
    </citation>
    <scope>NUCLEOTIDE SEQUENCE [LARGE SCALE GENOMIC DNA]</scope>
    <source>
        <strain evidence="3">ATCC 43766 / DSM 16922 / JCM 21250 / NBRC 16016 / NCTC 11634 / CL345/78</strain>
        <strain evidence="1">DSM 16922</strain>
    </source>
</reference>
<sequence length="126" mass="14530">MSKKKNLTLSIKQVYFDEILAGTKKIETREIRPKNVHRYCRVDEEGYVIEDEETGNILPVEYDTITFLTGAYKGTRPRMVVKVERADIFLLVDEETGELIILQDEKGKDYNAAIIEYSLGEIISRP</sequence>
<evidence type="ECO:0000313" key="1">
    <source>
        <dbReference type="EMBL" id="ADX66982.1"/>
    </source>
</evidence>